<dbReference type="GO" id="GO:0005634">
    <property type="term" value="C:nucleus"/>
    <property type="evidence" value="ECO:0007669"/>
    <property type="project" value="TreeGrafter"/>
</dbReference>
<feature type="non-terminal residue" evidence="1">
    <location>
        <position position="67"/>
    </location>
</feature>
<proteinExistence type="predicted"/>
<feature type="non-terminal residue" evidence="1">
    <location>
        <position position="1"/>
    </location>
</feature>
<dbReference type="AlphaFoldDB" id="A0A7L0ZP71"/>
<dbReference type="GO" id="GO:0045892">
    <property type="term" value="P:negative regulation of DNA-templated transcription"/>
    <property type="evidence" value="ECO:0007669"/>
    <property type="project" value="TreeGrafter"/>
</dbReference>
<evidence type="ECO:0000313" key="2">
    <source>
        <dbReference type="Proteomes" id="UP000564466"/>
    </source>
</evidence>
<evidence type="ECO:0000313" key="1">
    <source>
        <dbReference type="EMBL" id="NXM30784.1"/>
    </source>
</evidence>
<dbReference type="PANTHER" id="PTHR12247:SF69">
    <property type="entry name" value="LETHAL(3)MALIGNANT BRAIN TUMOR-LIKE PROTEIN 1"/>
    <property type="match status" value="1"/>
</dbReference>
<organism evidence="1 2">
    <name type="scientific">Oxyruncus cristatus</name>
    <name type="common">sharpbill</name>
    <dbReference type="NCBI Taxonomy" id="114331"/>
    <lineage>
        <taxon>Eukaryota</taxon>
        <taxon>Metazoa</taxon>
        <taxon>Chordata</taxon>
        <taxon>Craniata</taxon>
        <taxon>Vertebrata</taxon>
        <taxon>Euteleostomi</taxon>
        <taxon>Archelosauria</taxon>
        <taxon>Archosauria</taxon>
        <taxon>Dinosauria</taxon>
        <taxon>Saurischia</taxon>
        <taxon>Theropoda</taxon>
        <taxon>Coelurosauria</taxon>
        <taxon>Aves</taxon>
        <taxon>Neognathae</taxon>
        <taxon>Neoaves</taxon>
        <taxon>Telluraves</taxon>
        <taxon>Australaves</taxon>
        <taxon>Passeriformes</taxon>
        <taxon>Cotingidae</taxon>
        <taxon>Oxyruncus</taxon>
    </lineage>
</organism>
<accession>A0A7L0ZP71</accession>
<comment type="caution">
    <text evidence="1">The sequence shown here is derived from an EMBL/GenBank/DDBJ whole genome shotgun (WGS) entry which is preliminary data.</text>
</comment>
<dbReference type="GO" id="GO:0003682">
    <property type="term" value="F:chromatin binding"/>
    <property type="evidence" value="ECO:0007669"/>
    <property type="project" value="TreeGrafter"/>
</dbReference>
<dbReference type="Proteomes" id="UP000564466">
    <property type="component" value="Unassembled WGS sequence"/>
</dbReference>
<gene>
    <name evidence="1" type="primary">L3mbtl1_2</name>
    <name evidence="1" type="ORF">OXYCRI_R15123</name>
</gene>
<protein>
    <submittedName>
        <fullName evidence="1">LMBL1 protein</fullName>
    </submittedName>
</protein>
<dbReference type="Gene3D" id="1.10.150.50">
    <property type="entry name" value="Transcription Factor, Ets-1"/>
    <property type="match status" value="1"/>
</dbReference>
<name>A0A7L0ZP71_9PASS</name>
<keyword evidence="2" id="KW-1185">Reference proteome</keyword>
<dbReference type="EMBL" id="VXAY01004119">
    <property type="protein sequence ID" value="NXM30784.1"/>
    <property type="molecule type" value="Genomic_DNA"/>
</dbReference>
<dbReference type="PANTHER" id="PTHR12247">
    <property type="entry name" value="POLYCOMB GROUP PROTEIN"/>
    <property type="match status" value="1"/>
</dbReference>
<dbReference type="InterPro" id="IPR050548">
    <property type="entry name" value="PcG_chromatin_remod_factors"/>
</dbReference>
<dbReference type="GO" id="GO:0042393">
    <property type="term" value="F:histone binding"/>
    <property type="evidence" value="ECO:0007669"/>
    <property type="project" value="TreeGrafter"/>
</dbReference>
<reference evidence="1 2" key="1">
    <citation type="submission" date="2019-09" db="EMBL/GenBank/DDBJ databases">
        <title>Bird 10,000 Genomes (B10K) Project - Family phase.</title>
        <authorList>
            <person name="Zhang G."/>
        </authorList>
    </citation>
    <scope>NUCLEOTIDE SEQUENCE [LARGE SCALE GENOMIC DNA]</scope>
    <source>
        <strain evidence="1">B10K-DU-002-07</strain>
        <tissue evidence="1">Muscle</tissue>
    </source>
</reference>
<sequence length="67" mass="7434">HQSLFMSALSAHPDRSLSLCWEQHCKLLPGVAGITAATVAKWTIDEVRCFVQTLTGCEDQAKLFKDE</sequence>
<dbReference type="InterPro" id="IPR013761">
    <property type="entry name" value="SAM/pointed_sf"/>
</dbReference>